<dbReference type="Proteomes" id="UP000552757">
    <property type="component" value="Unassembled WGS sequence"/>
</dbReference>
<dbReference type="Gene3D" id="2.60.120.10">
    <property type="entry name" value="Jelly Rolls"/>
    <property type="match status" value="1"/>
</dbReference>
<dbReference type="EC" id="5.3.1.8" evidence="3"/>
<keyword evidence="4" id="KW-1185">Reference proteome</keyword>
<gene>
    <name evidence="3" type="ORF">GGR44_000170</name>
</gene>
<organism evidence="3 4">
    <name type="scientific">Sphingobium fontiphilum</name>
    <dbReference type="NCBI Taxonomy" id="944425"/>
    <lineage>
        <taxon>Bacteria</taxon>
        <taxon>Pseudomonadati</taxon>
        <taxon>Pseudomonadota</taxon>
        <taxon>Alphaproteobacteria</taxon>
        <taxon>Sphingomonadales</taxon>
        <taxon>Sphingomonadaceae</taxon>
        <taxon>Sphingobium</taxon>
    </lineage>
</organism>
<dbReference type="PANTHER" id="PTHR42742:SF3">
    <property type="entry name" value="FRUCTOKINASE"/>
    <property type="match status" value="1"/>
</dbReference>
<dbReference type="InterPro" id="IPR014710">
    <property type="entry name" value="RmlC-like_jellyroll"/>
</dbReference>
<keyword evidence="1" id="KW-0479">Metal-binding</keyword>
<dbReference type="SUPFAM" id="SSF51182">
    <property type="entry name" value="RmlC-like cupins"/>
    <property type="match status" value="1"/>
</dbReference>
<evidence type="ECO:0000256" key="1">
    <source>
        <dbReference type="ARBA" id="ARBA00022723"/>
    </source>
</evidence>
<keyword evidence="3" id="KW-0413">Isomerase</keyword>
<accession>A0A7W6GP11</accession>
<evidence type="ECO:0000313" key="4">
    <source>
        <dbReference type="Proteomes" id="UP000552757"/>
    </source>
</evidence>
<dbReference type="InterPro" id="IPR051804">
    <property type="entry name" value="Carb_Metab_Reg_Kinase/Isom"/>
</dbReference>
<dbReference type="InterPro" id="IPR011051">
    <property type="entry name" value="RmlC_Cupin_sf"/>
</dbReference>
<name>A0A7W6GP11_9SPHN</name>
<reference evidence="3 4" key="1">
    <citation type="submission" date="2020-08" db="EMBL/GenBank/DDBJ databases">
        <title>Genomic Encyclopedia of Type Strains, Phase IV (KMG-IV): sequencing the most valuable type-strain genomes for metagenomic binning, comparative biology and taxonomic classification.</title>
        <authorList>
            <person name="Goeker M."/>
        </authorList>
    </citation>
    <scope>NUCLEOTIDE SEQUENCE [LARGE SCALE GENOMIC DNA]</scope>
    <source>
        <strain evidence="3 4">DSM 29348</strain>
    </source>
</reference>
<keyword evidence="2" id="KW-0862">Zinc</keyword>
<sequence length="265" mass="29288">MDRFFVEKPWGRTDVPASFAPPEGQRIGEIWYQTEAATELPLLVKYIFTSERLSIQVHPNDAQAQASGLMRGKQEGWYILDCEPDARLGIGFTRPIGEDELVMRAQDGSLEEVIDWKPIRPGDFYFIPAGTVHAIGAGVTLVEVQQNADVTYRLYDYGRPRELHLDAGRAVSRLAPYEEALIQAPIGCEAELVENDALPFWLKLSRYEAGEPIGVARGNRNWFIPLQGLGVIDGADWAPGDCWLVGPESEIVAAEAGSALIAGEY</sequence>
<comment type="caution">
    <text evidence="3">The sequence shown here is derived from an EMBL/GenBank/DDBJ whole genome shotgun (WGS) entry which is preliminary data.</text>
</comment>
<dbReference type="PANTHER" id="PTHR42742">
    <property type="entry name" value="TRANSCRIPTIONAL REPRESSOR MPRA"/>
    <property type="match status" value="1"/>
</dbReference>
<dbReference type="EMBL" id="JACIEB010000001">
    <property type="protein sequence ID" value="MBB3980539.1"/>
    <property type="molecule type" value="Genomic_DNA"/>
</dbReference>
<proteinExistence type="predicted"/>
<dbReference type="GO" id="GO:0004476">
    <property type="term" value="F:mannose-6-phosphate isomerase activity"/>
    <property type="evidence" value="ECO:0007669"/>
    <property type="project" value="UniProtKB-EC"/>
</dbReference>
<dbReference type="CDD" id="cd07010">
    <property type="entry name" value="cupin_PMI_type_I_N_bac"/>
    <property type="match status" value="1"/>
</dbReference>
<protein>
    <submittedName>
        <fullName evidence="3">Mannose-6-phosphate isomerase</fullName>
        <ecNumber evidence="3">5.3.1.8</ecNumber>
    </submittedName>
</protein>
<dbReference type="RefSeq" id="WP_183953556.1">
    <property type="nucleotide sequence ID" value="NZ_JACIEB010000001.1"/>
</dbReference>
<evidence type="ECO:0000313" key="3">
    <source>
        <dbReference type="EMBL" id="MBB3980539.1"/>
    </source>
</evidence>
<dbReference type="AlphaFoldDB" id="A0A7W6GP11"/>
<evidence type="ECO:0000256" key="2">
    <source>
        <dbReference type="ARBA" id="ARBA00022833"/>
    </source>
</evidence>
<dbReference type="GO" id="GO:0046872">
    <property type="term" value="F:metal ion binding"/>
    <property type="evidence" value="ECO:0007669"/>
    <property type="project" value="UniProtKB-KW"/>
</dbReference>